<organism evidence="2 3">
    <name type="scientific">Polyplax serrata</name>
    <name type="common">Common mouse louse</name>
    <dbReference type="NCBI Taxonomy" id="468196"/>
    <lineage>
        <taxon>Eukaryota</taxon>
        <taxon>Metazoa</taxon>
        <taxon>Ecdysozoa</taxon>
        <taxon>Arthropoda</taxon>
        <taxon>Hexapoda</taxon>
        <taxon>Insecta</taxon>
        <taxon>Pterygota</taxon>
        <taxon>Neoptera</taxon>
        <taxon>Paraneoptera</taxon>
        <taxon>Psocodea</taxon>
        <taxon>Troctomorpha</taxon>
        <taxon>Phthiraptera</taxon>
        <taxon>Anoplura</taxon>
        <taxon>Polyplacidae</taxon>
        <taxon>Polyplax</taxon>
    </lineage>
</organism>
<keyword evidence="1" id="KW-0472">Membrane</keyword>
<feature type="transmembrane region" description="Helical" evidence="1">
    <location>
        <begin position="127"/>
        <end position="146"/>
    </location>
</feature>
<reference evidence="2 3" key="1">
    <citation type="submission" date="2023-09" db="EMBL/GenBank/DDBJ databases">
        <title>Genomes of two closely related lineages of the louse Polyplax serrata with different host specificities.</title>
        <authorList>
            <person name="Martinu J."/>
            <person name="Tarabai H."/>
            <person name="Stefka J."/>
            <person name="Hypsa V."/>
        </authorList>
    </citation>
    <scope>NUCLEOTIDE SEQUENCE [LARGE SCALE GENOMIC DNA]</scope>
    <source>
        <strain evidence="2">98ZLc_SE</strain>
    </source>
</reference>
<accession>A0ABR1AR13</accession>
<keyword evidence="1" id="KW-0812">Transmembrane</keyword>
<proteinExistence type="predicted"/>
<comment type="caution">
    <text evidence="2">The sequence shown here is derived from an EMBL/GenBank/DDBJ whole genome shotgun (WGS) entry which is preliminary data.</text>
</comment>
<keyword evidence="1" id="KW-1133">Transmembrane helix</keyword>
<sequence length="277" mass="31588">MRFQKRDIHRFAAFSMALFGLYIFLKGVNTQEYRVLDDGSLVDASEGNVVRFKHTRAILTFKAGFDVYRSIGYGISSCLLLMDLLLNSGYLTLPALILSAGEIVNDFSDFCLAVVVIGVYLGGYSAAAYGFTYLSLLLLEITVWFGTCKFHETCRITSYENKMLRKRCHEMSQMKKDPPKYSGSRENFGDFANVTREDPENPLGRGKKSIEVDSKNSSYHSFRPPLCMFLRCKPRLLAEIRQLDVRACVESTKLYYTRLVVTLMNASEYIYTFEPVK</sequence>
<evidence type="ECO:0000256" key="1">
    <source>
        <dbReference type="SAM" id="Phobius"/>
    </source>
</evidence>
<gene>
    <name evidence="2" type="ORF">RUM44_011172</name>
</gene>
<feature type="transmembrane region" description="Helical" evidence="1">
    <location>
        <begin position="71"/>
        <end position="91"/>
    </location>
</feature>
<dbReference type="Proteomes" id="UP001359485">
    <property type="component" value="Unassembled WGS sequence"/>
</dbReference>
<name>A0ABR1AR13_POLSC</name>
<evidence type="ECO:0000313" key="2">
    <source>
        <dbReference type="EMBL" id="KAK6624313.1"/>
    </source>
</evidence>
<keyword evidence="3" id="KW-1185">Reference proteome</keyword>
<evidence type="ECO:0000313" key="3">
    <source>
        <dbReference type="Proteomes" id="UP001359485"/>
    </source>
</evidence>
<protein>
    <submittedName>
        <fullName evidence="2">Uncharacterized protein</fullName>
    </submittedName>
</protein>
<dbReference type="EMBL" id="JAWJWF010000046">
    <property type="protein sequence ID" value="KAK6624313.1"/>
    <property type="molecule type" value="Genomic_DNA"/>
</dbReference>